<feature type="domain" description="Tape measure protein N-terminal" evidence="1">
    <location>
        <begin position="122"/>
        <end position="298"/>
    </location>
</feature>
<gene>
    <name evidence="2" type="ORF">DJ90_5657</name>
</gene>
<dbReference type="NCBIfam" id="TIGR02675">
    <property type="entry name" value="tape_meas_nterm"/>
    <property type="match status" value="1"/>
</dbReference>
<comment type="caution">
    <text evidence="2">The sequence shown here is derived from an EMBL/GenBank/DDBJ whole genome shotgun (WGS) entry which is preliminary data.</text>
</comment>
<evidence type="ECO:0000259" key="1">
    <source>
        <dbReference type="Pfam" id="PF20155"/>
    </source>
</evidence>
<keyword evidence="3" id="KW-1185">Reference proteome</keyword>
<sequence>MAEEVYRIEIPVTVEDHSEPGLSNAEKKVSRFDKIVEKTKKRLDGMNRSRWQLAIYALDRASNVIRQVGSYARRMVGGTYRITVRVLDLATRPLRAIVRGMTSTLGLLGLGASGVGGIVIPISLADDFSQAQIGFETMLKSVGKAQKLMAEVQQFAKDTPFGQKEVIEQAKGLLVRGFGADEIIPMLTQIGNVSAAMGGGTESIERIVYALGQMRALGRVSAEDMNQLTDAGVQAWKYIAEGMGMSIAQVRKLSEQGLLPADKAIQLILKGMGEFDGMMSKTANLTARGLAGQIMDAFSIQILMRWGKGLQSAVIPRLQKVNEWLGNNQDKLERWGDTLEKTAKEGADWVLRRLENAFGYIQRRYLDNPEFNRLDFAGKIRFIFNDLNSLFMEWWQSKGQAQVEKISGKIGAAIGGGLGGFIMAALGVADPDKLNESPFIQAGATAGHSFLEAFLEAFDAGKIAEKAKEAFLNIQPTWLGGETSSPMGQALALLFDAWMISKIGKILKGPATAVKGMSKGAQTITRWFKGGSSVAETATTAAATTAAATRTTATAAETATRSPWYKRWFGGSKGTTSTPSTVPAGPAANLPENYRPAGKQFWNNIPLDRTYSRDEVVSMANSGQLQRFNELEKAFGSVPTPKTSWWKSLFKGGGKGLGLLSRTAGKLALPLSIGLDVASIATAAPGTERNRAIGGAVGGWGGFAAGAAGGAAVGSVVPGLGTAVGGLIGGIIGGLGGGAIGDWIGSKGEEISNWFSSTLWPSLKDGASATWTWISDTGPKSIAKGVGFAVGYIGETLFNGEWWNEKWSAVEAWSDASWEGAKQTWNNAISAIEATIFSGEWWSEKWQGVQTWAANSWEGAQEIWNSALNAINNTLFNGEWWQSKWDNVKGWASSAWESIKGGWGKFWDKIGGAFEEGKEAGQQAAGGGAKAYARGGFVTRPHIGLVGEAGPEAIIPLSAGKRDRGLDLWERAGQMLGVRPYANGGIVGSSLSGAKNFIDKNNDTIGYGAGYAEGIHSSFKSVSNQRQKRYEKRMTSATSEAEKIARRSEGHELRRAIKQAKKFTRVTKLVGKFVRPVGYAMDAWDIVTAAPKDRGRQIAKVAGGIGGGIAGGAAAGALLGTFLMPGVGTAIGGAIGGLIGAMAGEKLATGLYDSIFGRRNKHKKYARGGFITQPHFGLVGEAGPEAIIPLSSGKRDRGLDLWERAGRMLGVRPYAFGGIVGPVTAPGAPVFAPVAPMAPGGATSGQTINLGGIQFSITVENGNGQGIIEAIREHGDEIADEIAEKIGARLDESTNNSV</sequence>
<protein>
    <submittedName>
        <fullName evidence="2">Tape measure domain protein</fullName>
    </submittedName>
</protein>
<dbReference type="GeneID" id="77009442"/>
<dbReference type="Proteomes" id="UP000029278">
    <property type="component" value="Unassembled WGS sequence"/>
</dbReference>
<dbReference type="PATRIC" id="fig|44252.3.peg.3891"/>
<dbReference type="STRING" id="44252.DJ90_5657"/>
<dbReference type="InterPro" id="IPR013491">
    <property type="entry name" value="Tape_meas_N"/>
</dbReference>
<dbReference type="InterPro" id="IPR053058">
    <property type="entry name" value="Mulikevirus_tape_measure"/>
</dbReference>
<reference evidence="2 3" key="1">
    <citation type="submission" date="2014-04" db="EMBL/GenBank/DDBJ databases">
        <authorList>
            <person name="Bishop-Lilly K.A."/>
            <person name="Broomall S.M."/>
            <person name="Chain P.S."/>
            <person name="Chertkov O."/>
            <person name="Coyne S.R."/>
            <person name="Daligault H.E."/>
            <person name="Davenport K.W."/>
            <person name="Erkkila T."/>
            <person name="Frey K.G."/>
            <person name="Gibbons H.S."/>
            <person name="Gu W."/>
            <person name="Jaissle J."/>
            <person name="Johnson S.L."/>
            <person name="Koroleva G.I."/>
            <person name="Ladner J.T."/>
            <person name="Lo C.-C."/>
            <person name="Minogue T.D."/>
            <person name="Munk C."/>
            <person name="Palacios G.F."/>
            <person name="Redden C.L."/>
            <person name="Rosenzweig C.N."/>
            <person name="Scholz M.B."/>
            <person name="Teshima H."/>
            <person name="Xu Y."/>
        </authorList>
    </citation>
    <scope>NUCLEOTIDE SEQUENCE [LARGE SCALE GENOMIC DNA]</scope>
    <source>
        <strain evidence="2 3">8244</strain>
    </source>
</reference>
<dbReference type="RefSeq" id="WP_036625962.1">
    <property type="nucleotide sequence ID" value="NZ_JAKOBR010000029.1"/>
</dbReference>
<dbReference type="EMBL" id="JMQA01000035">
    <property type="protein sequence ID" value="KFN07289.1"/>
    <property type="molecule type" value="Genomic_DNA"/>
</dbReference>
<dbReference type="HOGENOM" id="CLU_261678_0_0_9"/>
<proteinExistence type="predicted"/>
<organism evidence="2 3">
    <name type="scientific">Paenibacillus macerans</name>
    <name type="common">Bacillus macerans</name>
    <dbReference type="NCBI Taxonomy" id="44252"/>
    <lineage>
        <taxon>Bacteria</taxon>
        <taxon>Bacillati</taxon>
        <taxon>Bacillota</taxon>
        <taxon>Bacilli</taxon>
        <taxon>Bacillales</taxon>
        <taxon>Paenibacillaceae</taxon>
        <taxon>Paenibacillus</taxon>
    </lineage>
</organism>
<evidence type="ECO:0000313" key="3">
    <source>
        <dbReference type="Proteomes" id="UP000029278"/>
    </source>
</evidence>
<evidence type="ECO:0000313" key="2">
    <source>
        <dbReference type="EMBL" id="KFN07289.1"/>
    </source>
</evidence>
<accession>A0A090Z7N9</accession>
<dbReference type="PANTHER" id="PTHR38812:SF2">
    <property type="entry name" value="MU-LIKE PROPHAGE FLUMU PROTEIN GP42"/>
    <property type="match status" value="1"/>
</dbReference>
<dbReference type="Pfam" id="PF20155">
    <property type="entry name" value="TMP_3"/>
    <property type="match status" value="1"/>
</dbReference>
<dbReference type="PANTHER" id="PTHR38812">
    <property type="entry name" value="MU-LIKE PROPHAGE FLUMU PROTEIN GP42"/>
    <property type="match status" value="1"/>
</dbReference>
<name>A0A090Z7N9_PAEMA</name>